<comment type="similarity">
    <text evidence="1">Belongs to the GST superfamily.</text>
</comment>
<evidence type="ECO:0000313" key="5">
    <source>
        <dbReference type="Proteomes" id="UP000198767"/>
    </source>
</evidence>
<accession>A0A1G5QY66</accession>
<dbReference type="PROSITE" id="PS50404">
    <property type="entry name" value="GST_NTER"/>
    <property type="match status" value="1"/>
</dbReference>
<feature type="domain" description="GST C-terminal" evidence="3">
    <location>
        <begin position="84"/>
        <end position="209"/>
    </location>
</feature>
<dbReference type="InterPro" id="IPR036249">
    <property type="entry name" value="Thioredoxin-like_sf"/>
</dbReference>
<dbReference type="SUPFAM" id="SSF52833">
    <property type="entry name" value="Thioredoxin-like"/>
    <property type="match status" value="1"/>
</dbReference>
<evidence type="ECO:0000259" key="2">
    <source>
        <dbReference type="PROSITE" id="PS50404"/>
    </source>
</evidence>
<proteinExistence type="inferred from homology"/>
<protein>
    <submittedName>
        <fullName evidence="4">Glutathione S-transferase</fullName>
    </submittedName>
</protein>
<dbReference type="SFLD" id="SFLDG01150">
    <property type="entry name" value="Main.1:_Beta-like"/>
    <property type="match status" value="1"/>
</dbReference>
<dbReference type="AlphaFoldDB" id="A0A1G5QY66"/>
<dbReference type="Pfam" id="PF02798">
    <property type="entry name" value="GST_N"/>
    <property type="match status" value="1"/>
</dbReference>
<dbReference type="InterPro" id="IPR010987">
    <property type="entry name" value="Glutathione-S-Trfase_C-like"/>
</dbReference>
<keyword evidence="5" id="KW-1185">Reference proteome</keyword>
<organism evidence="4 5">
    <name type="scientific">Epibacterium ulvae</name>
    <dbReference type="NCBI Taxonomy" id="1156985"/>
    <lineage>
        <taxon>Bacteria</taxon>
        <taxon>Pseudomonadati</taxon>
        <taxon>Pseudomonadota</taxon>
        <taxon>Alphaproteobacteria</taxon>
        <taxon>Rhodobacterales</taxon>
        <taxon>Roseobacteraceae</taxon>
        <taxon>Epibacterium</taxon>
    </lineage>
</organism>
<keyword evidence="4" id="KW-0808">Transferase</keyword>
<dbReference type="SFLD" id="SFLDG00358">
    <property type="entry name" value="Main_(cytGST)"/>
    <property type="match status" value="1"/>
</dbReference>
<feature type="domain" description="GST N-terminal" evidence="2">
    <location>
        <begin position="1"/>
        <end position="79"/>
    </location>
</feature>
<dbReference type="InterPro" id="IPR040079">
    <property type="entry name" value="Glutathione_S-Trfase"/>
</dbReference>
<dbReference type="Gene3D" id="1.20.1050.10">
    <property type="match status" value="1"/>
</dbReference>
<dbReference type="STRING" id="1156985.SAMN04488118_106243"/>
<dbReference type="Gene3D" id="3.40.30.10">
    <property type="entry name" value="Glutaredoxin"/>
    <property type="match status" value="1"/>
</dbReference>
<dbReference type="InterPro" id="IPR004045">
    <property type="entry name" value="Glutathione_S-Trfase_N"/>
</dbReference>
<dbReference type="CDD" id="cd03188">
    <property type="entry name" value="GST_C_Beta"/>
    <property type="match status" value="1"/>
</dbReference>
<name>A0A1G5QY66_9RHOB</name>
<evidence type="ECO:0000259" key="3">
    <source>
        <dbReference type="PROSITE" id="PS50405"/>
    </source>
</evidence>
<dbReference type="SFLD" id="SFLDS00019">
    <property type="entry name" value="Glutathione_Transferase_(cytos"/>
    <property type="match status" value="1"/>
</dbReference>
<dbReference type="SUPFAM" id="SSF47616">
    <property type="entry name" value="GST C-terminal domain-like"/>
    <property type="match status" value="1"/>
</dbReference>
<dbReference type="OrthoDB" id="9803562at2"/>
<dbReference type="InterPro" id="IPR004046">
    <property type="entry name" value="GST_C"/>
</dbReference>
<dbReference type="CDD" id="cd03057">
    <property type="entry name" value="GST_N_Beta"/>
    <property type="match status" value="1"/>
</dbReference>
<dbReference type="RefSeq" id="WP_090219154.1">
    <property type="nucleotide sequence ID" value="NZ_FMWG01000006.1"/>
</dbReference>
<dbReference type="PANTHER" id="PTHR44051">
    <property type="entry name" value="GLUTATHIONE S-TRANSFERASE-RELATED"/>
    <property type="match status" value="1"/>
</dbReference>
<reference evidence="4 5" key="1">
    <citation type="submission" date="2016-10" db="EMBL/GenBank/DDBJ databases">
        <authorList>
            <person name="de Groot N.N."/>
        </authorList>
    </citation>
    <scope>NUCLEOTIDE SEQUENCE [LARGE SCALE GENOMIC DNA]</scope>
    <source>
        <strain evidence="4 5">U95</strain>
    </source>
</reference>
<dbReference type="Pfam" id="PF00043">
    <property type="entry name" value="GST_C"/>
    <property type="match status" value="1"/>
</dbReference>
<gene>
    <name evidence="4" type="ORF">SAMN04488118_106243</name>
</gene>
<evidence type="ECO:0000313" key="4">
    <source>
        <dbReference type="EMBL" id="SCZ66722.1"/>
    </source>
</evidence>
<dbReference type="Proteomes" id="UP000198767">
    <property type="component" value="Unassembled WGS sequence"/>
</dbReference>
<dbReference type="InterPro" id="IPR036282">
    <property type="entry name" value="Glutathione-S-Trfase_C_sf"/>
</dbReference>
<dbReference type="EMBL" id="FMWG01000006">
    <property type="protein sequence ID" value="SCZ66722.1"/>
    <property type="molecule type" value="Genomic_DNA"/>
</dbReference>
<dbReference type="PANTHER" id="PTHR44051:SF8">
    <property type="entry name" value="GLUTATHIONE S-TRANSFERASE GSTA"/>
    <property type="match status" value="1"/>
</dbReference>
<dbReference type="GO" id="GO:0016740">
    <property type="term" value="F:transferase activity"/>
    <property type="evidence" value="ECO:0007669"/>
    <property type="project" value="UniProtKB-KW"/>
</dbReference>
<evidence type="ECO:0000256" key="1">
    <source>
        <dbReference type="RuleBase" id="RU003494"/>
    </source>
</evidence>
<sequence>MQLYFAPNTISVAIAIALEEAGLDYEAVRIDFANKEQASAAFGQINPKGRVPALVVDGGILTETGALLEYIADLAPAAQLRPSDPLLLARMREVMFYLASTMHVNHAHKMRGSRWASAASSFEDMTAKVPQTMAESCAYISKYGLKEPYVLGETASLADIYLYVICTWLKGDGVNPEDFPKIHTFMKTMEQRASVKRVWEQGMLSNAKLS</sequence>
<dbReference type="PROSITE" id="PS50405">
    <property type="entry name" value="GST_CTER"/>
    <property type="match status" value="1"/>
</dbReference>